<accession>A0A2R6XMW5</accession>
<evidence type="ECO:0000313" key="1">
    <source>
        <dbReference type="EMBL" id="PTQ47449.1"/>
    </source>
</evidence>
<proteinExistence type="predicted"/>
<sequence length="93" mass="10515">MSLKGKELKRIVEDASSLCSTWTIFGSLVSGRNLPGAQSWFRWIMSAAAVSSRTHDPTIINLLTAHQCLIGRSLGHHFRCMHKFLHRPRGPRF</sequence>
<evidence type="ECO:0000313" key="2">
    <source>
        <dbReference type="Proteomes" id="UP000244005"/>
    </source>
</evidence>
<organism evidence="1 2">
    <name type="scientific">Marchantia polymorpha</name>
    <name type="common">Common liverwort</name>
    <name type="synonym">Marchantia aquatica</name>
    <dbReference type="NCBI Taxonomy" id="3197"/>
    <lineage>
        <taxon>Eukaryota</taxon>
        <taxon>Viridiplantae</taxon>
        <taxon>Streptophyta</taxon>
        <taxon>Embryophyta</taxon>
        <taxon>Marchantiophyta</taxon>
        <taxon>Marchantiopsida</taxon>
        <taxon>Marchantiidae</taxon>
        <taxon>Marchantiales</taxon>
        <taxon>Marchantiaceae</taxon>
        <taxon>Marchantia</taxon>
    </lineage>
</organism>
<reference evidence="2" key="1">
    <citation type="journal article" date="2017" name="Cell">
        <title>Insights into land plant evolution garnered from the Marchantia polymorpha genome.</title>
        <authorList>
            <person name="Bowman J.L."/>
            <person name="Kohchi T."/>
            <person name="Yamato K.T."/>
            <person name="Jenkins J."/>
            <person name="Shu S."/>
            <person name="Ishizaki K."/>
            <person name="Yamaoka S."/>
            <person name="Nishihama R."/>
            <person name="Nakamura Y."/>
            <person name="Berger F."/>
            <person name="Adam C."/>
            <person name="Aki S.S."/>
            <person name="Althoff F."/>
            <person name="Araki T."/>
            <person name="Arteaga-Vazquez M.A."/>
            <person name="Balasubrmanian S."/>
            <person name="Barry K."/>
            <person name="Bauer D."/>
            <person name="Boehm C.R."/>
            <person name="Briginshaw L."/>
            <person name="Caballero-Perez J."/>
            <person name="Catarino B."/>
            <person name="Chen F."/>
            <person name="Chiyoda S."/>
            <person name="Chovatia M."/>
            <person name="Davies K.M."/>
            <person name="Delmans M."/>
            <person name="Demura T."/>
            <person name="Dierschke T."/>
            <person name="Dolan L."/>
            <person name="Dorantes-Acosta A.E."/>
            <person name="Eklund D.M."/>
            <person name="Florent S.N."/>
            <person name="Flores-Sandoval E."/>
            <person name="Fujiyama A."/>
            <person name="Fukuzawa H."/>
            <person name="Galik B."/>
            <person name="Grimanelli D."/>
            <person name="Grimwood J."/>
            <person name="Grossniklaus U."/>
            <person name="Hamada T."/>
            <person name="Haseloff J."/>
            <person name="Hetherington A.J."/>
            <person name="Higo A."/>
            <person name="Hirakawa Y."/>
            <person name="Hundley H.N."/>
            <person name="Ikeda Y."/>
            <person name="Inoue K."/>
            <person name="Inoue S.I."/>
            <person name="Ishida S."/>
            <person name="Jia Q."/>
            <person name="Kakita M."/>
            <person name="Kanazawa T."/>
            <person name="Kawai Y."/>
            <person name="Kawashima T."/>
            <person name="Kennedy M."/>
            <person name="Kinose K."/>
            <person name="Kinoshita T."/>
            <person name="Kohara Y."/>
            <person name="Koide E."/>
            <person name="Komatsu K."/>
            <person name="Kopischke S."/>
            <person name="Kubo M."/>
            <person name="Kyozuka J."/>
            <person name="Lagercrantz U."/>
            <person name="Lin S.S."/>
            <person name="Lindquist E."/>
            <person name="Lipzen A.M."/>
            <person name="Lu C.W."/>
            <person name="De Luna E."/>
            <person name="Martienssen R.A."/>
            <person name="Minamino N."/>
            <person name="Mizutani M."/>
            <person name="Mizutani M."/>
            <person name="Mochizuki N."/>
            <person name="Monte I."/>
            <person name="Mosher R."/>
            <person name="Nagasaki H."/>
            <person name="Nakagami H."/>
            <person name="Naramoto S."/>
            <person name="Nishitani K."/>
            <person name="Ohtani M."/>
            <person name="Okamoto T."/>
            <person name="Okumura M."/>
            <person name="Phillips J."/>
            <person name="Pollak B."/>
            <person name="Reinders A."/>
            <person name="Rovekamp M."/>
            <person name="Sano R."/>
            <person name="Sawa S."/>
            <person name="Schmid M.W."/>
            <person name="Shirakawa M."/>
            <person name="Solano R."/>
            <person name="Spunde A."/>
            <person name="Suetsugu N."/>
            <person name="Sugano S."/>
            <person name="Sugiyama A."/>
            <person name="Sun R."/>
            <person name="Suzuki Y."/>
            <person name="Takenaka M."/>
            <person name="Takezawa D."/>
            <person name="Tomogane H."/>
            <person name="Tsuzuki M."/>
            <person name="Ueda T."/>
            <person name="Umeda M."/>
            <person name="Ward J.M."/>
            <person name="Watanabe Y."/>
            <person name="Yazaki K."/>
            <person name="Yokoyama R."/>
            <person name="Yoshitake Y."/>
            <person name="Yotsui I."/>
            <person name="Zachgo S."/>
            <person name="Schmutz J."/>
        </authorList>
    </citation>
    <scope>NUCLEOTIDE SEQUENCE [LARGE SCALE GENOMIC DNA]</scope>
    <source>
        <strain evidence="2">Tak-1</strain>
    </source>
</reference>
<keyword evidence="2" id="KW-1185">Reference proteome</keyword>
<dbReference type="AlphaFoldDB" id="A0A2R6XMW5"/>
<dbReference type="Proteomes" id="UP000244005">
    <property type="component" value="Unassembled WGS sequence"/>
</dbReference>
<gene>
    <name evidence="1" type="ORF">MARPO_0008s0200</name>
</gene>
<dbReference type="Gramene" id="Mp8g10220.1">
    <property type="protein sequence ID" value="Mp8g10220.1.cds1"/>
    <property type="gene ID" value="Mp8g10220"/>
</dbReference>
<dbReference type="EMBL" id="KZ772680">
    <property type="protein sequence ID" value="PTQ47449.1"/>
    <property type="molecule type" value="Genomic_DNA"/>
</dbReference>
<name>A0A2R6XMW5_MARPO</name>
<protein>
    <submittedName>
        <fullName evidence="1">Uncharacterized protein</fullName>
    </submittedName>
</protein>